<keyword evidence="1" id="KW-0808">Transferase</keyword>
<dbReference type="Proteomes" id="UP000609346">
    <property type="component" value="Unassembled WGS sequence"/>
</dbReference>
<gene>
    <name evidence="4" type="ORF">H8B09_11020</name>
</gene>
<evidence type="ECO:0000259" key="3">
    <source>
        <dbReference type="PROSITE" id="PS51186"/>
    </source>
</evidence>
<dbReference type="Gene3D" id="3.40.630.30">
    <property type="match status" value="1"/>
</dbReference>
<accession>A0ABR8MTK3</accession>
<organism evidence="4 5">
    <name type="scientific">Paenibacillus terricola</name>
    <dbReference type="NCBI Taxonomy" id="2763503"/>
    <lineage>
        <taxon>Bacteria</taxon>
        <taxon>Bacillati</taxon>
        <taxon>Bacillota</taxon>
        <taxon>Bacilli</taxon>
        <taxon>Bacillales</taxon>
        <taxon>Paenibacillaceae</taxon>
        <taxon>Paenibacillus</taxon>
    </lineage>
</organism>
<evidence type="ECO:0000256" key="2">
    <source>
        <dbReference type="ARBA" id="ARBA00023315"/>
    </source>
</evidence>
<reference evidence="4 5" key="1">
    <citation type="submission" date="2020-09" db="EMBL/GenBank/DDBJ databases">
        <title>Paenibacillus sp. strain PR3 16S rRNA gene Genome sequencing and assembly.</title>
        <authorList>
            <person name="Kim J."/>
        </authorList>
    </citation>
    <scope>NUCLEOTIDE SEQUENCE [LARGE SCALE GENOMIC DNA]</scope>
    <source>
        <strain evidence="4 5">PR3</strain>
    </source>
</reference>
<evidence type="ECO:0000256" key="1">
    <source>
        <dbReference type="ARBA" id="ARBA00022679"/>
    </source>
</evidence>
<dbReference type="CDD" id="cd04301">
    <property type="entry name" value="NAT_SF"/>
    <property type="match status" value="1"/>
</dbReference>
<dbReference type="InterPro" id="IPR000182">
    <property type="entry name" value="GNAT_dom"/>
</dbReference>
<dbReference type="EMBL" id="JACXZA010000002">
    <property type="protein sequence ID" value="MBD3919286.1"/>
    <property type="molecule type" value="Genomic_DNA"/>
</dbReference>
<keyword evidence="5" id="KW-1185">Reference proteome</keyword>
<dbReference type="PANTHER" id="PTHR43877">
    <property type="entry name" value="AMINOALKYLPHOSPHONATE N-ACETYLTRANSFERASE-RELATED-RELATED"/>
    <property type="match status" value="1"/>
</dbReference>
<evidence type="ECO:0000313" key="5">
    <source>
        <dbReference type="Proteomes" id="UP000609346"/>
    </source>
</evidence>
<comment type="caution">
    <text evidence="4">The sequence shown here is derived from an EMBL/GenBank/DDBJ whole genome shotgun (WGS) entry which is preliminary data.</text>
</comment>
<dbReference type="PROSITE" id="PS51186">
    <property type="entry name" value="GNAT"/>
    <property type="match status" value="1"/>
</dbReference>
<dbReference type="PANTHER" id="PTHR43877:SF2">
    <property type="entry name" value="AMINOALKYLPHOSPHONATE N-ACETYLTRANSFERASE-RELATED"/>
    <property type="match status" value="1"/>
</dbReference>
<dbReference type="InterPro" id="IPR016181">
    <property type="entry name" value="Acyl_CoA_acyltransferase"/>
</dbReference>
<sequence length="151" mass="17069">MGQMNPDVTPSGFRFCSPKLEDAGKWAEIYSDAFGKNKSAESVAHEFQGAEFAPEHYLLCVDETGESIGLICAINRDNHARIPTIAVKRKWQRRGVGRAILNEMLRRLQAEGAVDVRLSVESCNGAALTLYEQFGFEPEYRRIHYRTIFTK</sequence>
<proteinExistence type="predicted"/>
<name>A0ABR8MTK3_9BACL</name>
<dbReference type="InterPro" id="IPR050832">
    <property type="entry name" value="Bact_Acetyltransf"/>
</dbReference>
<protein>
    <submittedName>
        <fullName evidence="4">GNAT family N-acetyltransferase</fullName>
    </submittedName>
</protein>
<dbReference type="SUPFAM" id="SSF55729">
    <property type="entry name" value="Acyl-CoA N-acyltransferases (Nat)"/>
    <property type="match status" value="1"/>
</dbReference>
<keyword evidence="2" id="KW-0012">Acyltransferase</keyword>
<feature type="domain" description="N-acetyltransferase" evidence="3">
    <location>
        <begin position="13"/>
        <end position="151"/>
    </location>
</feature>
<dbReference type="Pfam" id="PF00583">
    <property type="entry name" value="Acetyltransf_1"/>
    <property type="match status" value="1"/>
</dbReference>
<evidence type="ECO:0000313" key="4">
    <source>
        <dbReference type="EMBL" id="MBD3919286.1"/>
    </source>
</evidence>